<dbReference type="InterPro" id="IPR015424">
    <property type="entry name" value="PyrdxlP-dep_Trfase"/>
</dbReference>
<dbReference type="InterPro" id="IPR015421">
    <property type="entry name" value="PyrdxlP-dep_Trfase_major"/>
</dbReference>
<evidence type="ECO:0000256" key="2">
    <source>
        <dbReference type="ARBA" id="ARBA00009533"/>
    </source>
</evidence>
<dbReference type="PANTHER" id="PTHR46101">
    <property type="match status" value="1"/>
</dbReference>
<keyword evidence="5 6" id="KW-0456">Lyase</keyword>
<dbReference type="EC" id="4.1.1.22" evidence="6"/>
<evidence type="ECO:0000256" key="8">
    <source>
        <dbReference type="RuleBase" id="RU000382"/>
    </source>
</evidence>
<dbReference type="HAMAP" id="MF_00609">
    <property type="entry name" value="Pyridoxal_decarbox"/>
    <property type="match status" value="1"/>
</dbReference>
<dbReference type="PANTHER" id="PTHR46101:SF2">
    <property type="entry name" value="SERINE DECARBOXYLASE"/>
    <property type="match status" value="1"/>
</dbReference>
<sequence>MILSPADQERIETFWNYCLKHQYFNIGYPESADFDYSALFRFFKFSINNCGDWKDYSNYALNSFEFEKDVMAYFAEIFQIPFEESWGYVTNGGTEGNMFGCYLARELFPDSTLYYSKDTHYSVRKIAKLLQMKSCVIESLDNGEIDYDDLIHKIKTNKESHPIIFANIGTTMTGAIDDIEMIQERLAQIGIMRRDYYIHADAALSGMILPFVDHPQAFSFAHGIDSICVSGHKMIGSPIPCGIVVAKRQNVERISVDVDYISTRDQTISGSRNGHTVLLMWAAIRSQTNLQRRQRIQHCLKMAQYAVDRFQVVGIPAWRNPNSITVVFPCPSEHIWKKHYLATSGNMAHLITTAHHRDTRQIDSLIDDVIFDLQGASKRTVGF</sequence>
<dbReference type="SUPFAM" id="SSF53383">
    <property type="entry name" value="PLP-dependent transferases"/>
    <property type="match status" value="1"/>
</dbReference>
<comment type="subunit">
    <text evidence="6">Homotetramer.</text>
</comment>
<dbReference type="GO" id="GO:0004398">
    <property type="term" value="F:histidine decarboxylase activity"/>
    <property type="evidence" value="ECO:0007669"/>
    <property type="project" value="UniProtKB-UniRule"/>
</dbReference>
<evidence type="ECO:0000256" key="6">
    <source>
        <dbReference type="HAMAP-Rule" id="MF_00609"/>
    </source>
</evidence>
<dbReference type="AlphaFoldDB" id="A0A009ITN4"/>
<dbReference type="PATRIC" id="fig|1310613.3.peg.553"/>
<dbReference type="RefSeq" id="WP_000603885.1">
    <property type="nucleotide sequence ID" value="NZ_JEWH01000004.1"/>
</dbReference>
<dbReference type="Gene3D" id="3.40.640.10">
    <property type="entry name" value="Type I PLP-dependent aspartate aminotransferase-like (Major domain)"/>
    <property type="match status" value="1"/>
</dbReference>
<dbReference type="InterPro" id="IPR021115">
    <property type="entry name" value="Pyridoxal-P_BS"/>
</dbReference>
<dbReference type="Pfam" id="PF00282">
    <property type="entry name" value="Pyridoxal_deC"/>
    <property type="match status" value="1"/>
</dbReference>
<feature type="binding site" evidence="6">
    <location>
        <position position="120"/>
    </location>
    <ligand>
        <name>substrate</name>
    </ligand>
</feature>
<comment type="similarity">
    <text evidence="2 6 8">Belongs to the group II decarboxylase family.</text>
</comment>
<evidence type="ECO:0000313" key="9">
    <source>
        <dbReference type="EMBL" id="EXB07193.1"/>
    </source>
</evidence>
<gene>
    <name evidence="6 9" type="primary">hdc</name>
    <name evidence="9" type="ORF">J512_0579</name>
</gene>
<keyword evidence="4 6" id="KW-0663">Pyridoxal phosphate</keyword>
<evidence type="ECO:0000256" key="4">
    <source>
        <dbReference type="ARBA" id="ARBA00022898"/>
    </source>
</evidence>
<evidence type="ECO:0000256" key="1">
    <source>
        <dbReference type="ARBA" id="ARBA00001933"/>
    </source>
</evidence>
<protein>
    <recommendedName>
        <fullName evidence="6">Histidine decarboxylase</fullName>
        <shortName evidence="6">HDC</shortName>
        <ecNumber evidence="6">4.1.1.22</ecNumber>
    </recommendedName>
</protein>
<dbReference type="PROSITE" id="PS00392">
    <property type="entry name" value="DDC_GAD_HDC_YDC"/>
    <property type="match status" value="1"/>
</dbReference>
<dbReference type="Proteomes" id="UP000020595">
    <property type="component" value="Unassembled WGS sequence"/>
</dbReference>
<proteinExistence type="inferred from homology"/>
<dbReference type="GO" id="GO:0030170">
    <property type="term" value="F:pyridoxal phosphate binding"/>
    <property type="evidence" value="ECO:0007669"/>
    <property type="project" value="InterPro"/>
</dbReference>
<dbReference type="EMBL" id="JEWH01000004">
    <property type="protein sequence ID" value="EXB07193.1"/>
    <property type="molecule type" value="Genomic_DNA"/>
</dbReference>
<reference evidence="9 10" key="1">
    <citation type="submission" date="2014-02" db="EMBL/GenBank/DDBJ databases">
        <title>Comparative genomics and transcriptomics to identify genetic mechanisms underlying the emergence of carbapenem resistant Acinetobacter baumannii (CRAb).</title>
        <authorList>
            <person name="Harris A.D."/>
            <person name="Johnson K.J."/>
            <person name="George J."/>
            <person name="Shefchek K."/>
            <person name="Daugherty S.C."/>
            <person name="Parankush S."/>
            <person name="Sadzewicz L."/>
            <person name="Tallon L."/>
            <person name="Sengamalay N."/>
            <person name="Hazen T.H."/>
            <person name="Rasko D.A."/>
        </authorList>
    </citation>
    <scope>NUCLEOTIDE SEQUENCE [LARGE SCALE GENOMIC DNA]</scope>
    <source>
        <strain evidence="9 10">1295743</strain>
    </source>
</reference>
<evidence type="ECO:0000313" key="10">
    <source>
        <dbReference type="Proteomes" id="UP000020595"/>
    </source>
</evidence>
<comment type="cofactor">
    <cofactor evidence="1 6 7 8">
        <name>pyridoxal 5'-phosphate</name>
        <dbReference type="ChEBI" id="CHEBI:597326"/>
    </cofactor>
</comment>
<dbReference type="InterPro" id="IPR051151">
    <property type="entry name" value="Group_II_Decarboxylase"/>
</dbReference>
<evidence type="ECO:0000256" key="3">
    <source>
        <dbReference type="ARBA" id="ARBA00022793"/>
    </source>
</evidence>
<keyword evidence="3 6" id="KW-0210">Decarboxylase</keyword>
<evidence type="ECO:0000256" key="5">
    <source>
        <dbReference type="ARBA" id="ARBA00023239"/>
    </source>
</evidence>
<name>A0A009ITN4_ACIB9</name>
<organism evidence="9 10">
    <name type="scientific">Acinetobacter baumannii (strain 1295743)</name>
    <dbReference type="NCBI Taxonomy" id="1310613"/>
    <lineage>
        <taxon>Bacteria</taxon>
        <taxon>Pseudomonadati</taxon>
        <taxon>Pseudomonadota</taxon>
        <taxon>Gammaproteobacteria</taxon>
        <taxon>Moraxellales</taxon>
        <taxon>Moraxellaceae</taxon>
        <taxon>Acinetobacter</taxon>
        <taxon>Acinetobacter calcoaceticus/baumannii complex</taxon>
    </lineage>
</organism>
<comment type="catalytic activity">
    <reaction evidence="6">
        <text>L-histidine + H(+) = histamine + CO2</text>
        <dbReference type="Rhea" id="RHEA:20840"/>
        <dbReference type="ChEBI" id="CHEBI:15378"/>
        <dbReference type="ChEBI" id="CHEBI:16526"/>
        <dbReference type="ChEBI" id="CHEBI:57595"/>
        <dbReference type="ChEBI" id="CHEBI:58432"/>
        <dbReference type="EC" id="4.1.1.22"/>
    </reaction>
</comment>
<comment type="caution">
    <text evidence="9">The sequence shown here is derived from an EMBL/GenBank/DDBJ whole genome shotgun (WGS) entry which is preliminary data.</text>
</comment>
<feature type="modified residue" description="N6-(pyridoxal phosphate)lysine" evidence="6 7">
    <location>
        <position position="233"/>
    </location>
</feature>
<dbReference type="InterPro" id="IPR023523">
    <property type="entry name" value="Hist_deCOase_bac"/>
</dbReference>
<dbReference type="NCBIfam" id="NF002748">
    <property type="entry name" value="PRK02769.1"/>
    <property type="match status" value="1"/>
</dbReference>
<dbReference type="InterPro" id="IPR002129">
    <property type="entry name" value="PyrdxlP-dep_de-COase"/>
</dbReference>
<dbReference type="GO" id="GO:0019752">
    <property type="term" value="P:carboxylic acid metabolic process"/>
    <property type="evidence" value="ECO:0007669"/>
    <property type="project" value="InterPro"/>
</dbReference>
<evidence type="ECO:0000256" key="7">
    <source>
        <dbReference type="PIRSR" id="PIRSR602129-50"/>
    </source>
</evidence>
<accession>A0A009ITN4</accession>